<dbReference type="InterPro" id="IPR036380">
    <property type="entry name" value="Isochorismatase-like_sf"/>
</dbReference>
<dbReference type="SUPFAM" id="SSF52499">
    <property type="entry name" value="Isochorismatase-like hydrolases"/>
    <property type="match status" value="1"/>
</dbReference>
<dbReference type="PANTHER" id="PTHR43540">
    <property type="entry name" value="PEROXYUREIDOACRYLATE/UREIDOACRYLATE AMIDOHYDROLASE-RELATED"/>
    <property type="match status" value="1"/>
</dbReference>
<evidence type="ECO:0000256" key="1">
    <source>
        <dbReference type="ARBA" id="ARBA00006336"/>
    </source>
</evidence>
<dbReference type="PhylomeDB" id="B0XRS0"/>
<dbReference type="InterPro" id="IPR050272">
    <property type="entry name" value="Isochorismatase-like_hydrls"/>
</dbReference>
<dbReference type="GO" id="GO:0016787">
    <property type="term" value="F:hydrolase activity"/>
    <property type="evidence" value="ECO:0007669"/>
    <property type="project" value="UniProtKB-KW"/>
</dbReference>
<accession>B0XRS0</accession>
<dbReference type="HOGENOM" id="CLU_664275_0_0_1"/>
<dbReference type="InterPro" id="IPR000868">
    <property type="entry name" value="Isochorismatase-like_dom"/>
</dbReference>
<gene>
    <name evidence="4" type="ORF">AFUB_024620</name>
</gene>
<proteinExistence type="inferred from homology"/>
<protein>
    <submittedName>
        <fullName evidence="4">Isochorismatase family hydrolase, putative</fullName>
    </submittedName>
</protein>
<evidence type="ECO:0000313" key="5">
    <source>
        <dbReference type="Proteomes" id="UP000001699"/>
    </source>
</evidence>
<sequence>MSMQLVPPPEGTYPDKATLLAAVQAHSKAHGYNVVVKSSSTPTEKKPGRTAKVWLRCDRGGHYRPRNGLTEETRKRRRTSRLMDCPFMLVAAGTPGIWTLTVLNPTHNHGPIVEKPRPAPQHKVRKGQIPAVPYDWPHDATLTPYTTALVIIDMQKDFCSPGGYMEYQGYDISAAQSLIPKLQQVLNTFRTAGFPVYHTREGHRPDLSTLSNREAFRSRNNASGMGIGSQGPLGRLLVRGEVGHDIVDELYPLPEEPVIDKPGKSAFSYTDFELLLRNKGIKNLVIAGVTTDVCVSTTMREANDKGFDCVILEDCTAAGEPSLHVSTLESVKMEGGIFGAVAKADDVIHAVENFKNTTVKKLAPQMTV</sequence>
<reference evidence="4 5" key="1">
    <citation type="journal article" date="2008" name="PLoS Genet.">
        <title>Genomic islands in the pathogenic filamentous fungus Aspergillus fumigatus.</title>
        <authorList>
            <person name="Fedorova N.D."/>
            <person name="Khaldi N."/>
            <person name="Joardar V.S."/>
            <person name="Maiti R."/>
            <person name="Amedeo P."/>
            <person name="Anderson M.J."/>
            <person name="Crabtree J."/>
            <person name="Silva J.C."/>
            <person name="Badger J.H."/>
            <person name="Albarraq A."/>
            <person name="Angiuoli S."/>
            <person name="Bussey H."/>
            <person name="Bowyer P."/>
            <person name="Cotty P.J."/>
            <person name="Dyer P.S."/>
            <person name="Egan A."/>
            <person name="Galens K."/>
            <person name="Fraser-Liggett C.M."/>
            <person name="Haas B.J."/>
            <person name="Inman J.M."/>
            <person name="Kent R."/>
            <person name="Lemieux S."/>
            <person name="Malavazi I."/>
            <person name="Orvis J."/>
            <person name="Roemer T."/>
            <person name="Ronning C.M."/>
            <person name="Sundaram J.P."/>
            <person name="Sutton G."/>
            <person name="Turner G."/>
            <person name="Venter J.C."/>
            <person name="White O.R."/>
            <person name="Whitty B.R."/>
            <person name="Youngman P."/>
            <person name="Wolfe K.H."/>
            <person name="Goldman G.H."/>
            <person name="Wortman J.R."/>
            <person name="Jiang B."/>
            <person name="Denning D.W."/>
            <person name="Nierman W.C."/>
        </authorList>
    </citation>
    <scope>NUCLEOTIDE SEQUENCE [LARGE SCALE GENOMIC DNA]</scope>
    <source>
        <strain evidence="5">CBS 144.89 / FGSC A1163 / CEA10</strain>
    </source>
</reference>
<feature type="domain" description="Isochorismatase-like" evidence="3">
    <location>
        <begin position="147"/>
        <end position="335"/>
    </location>
</feature>
<evidence type="ECO:0000313" key="4">
    <source>
        <dbReference type="EMBL" id="EDP54406.1"/>
    </source>
</evidence>
<keyword evidence="5" id="KW-1185">Reference proteome</keyword>
<dbReference type="Proteomes" id="UP000001699">
    <property type="component" value="Unassembled WGS sequence"/>
</dbReference>
<dbReference type="Gene3D" id="3.40.50.850">
    <property type="entry name" value="Isochorismatase-like"/>
    <property type="match status" value="1"/>
</dbReference>
<dbReference type="AlphaFoldDB" id="B0XRS0"/>
<evidence type="ECO:0000256" key="2">
    <source>
        <dbReference type="ARBA" id="ARBA00022801"/>
    </source>
</evidence>
<comment type="similarity">
    <text evidence="1">Belongs to the isochorismatase family.</text>
</comment>
<dbReference type="EMBL" id="DS499595">
    <property type="protein sequence ID" value="EDP54406.1"/>
    <property type="molecule type" value="Genomic_DNA"/>
</dbReference>
<dbReference type="CDD" id="cd00431">
    <property type="entry name" value="cysteine_hydrolases"/>
    <property type="match status" value="1"/>
</dbReference>
<dbReference type="OrthoDB" id="167809at2759"/>
<dbReference type="Pfam" id="PF00857">
    <property type="entry name" value="Isochorismatase"/>
    <property type="match status" value="1"/>
</dbReference>
<evidence type="ECO:0000259" key="3">
    <source>
        <dbReference type="Pfam" id="PF00857"/>
    </source>
</evidence>
<name>B0XRS0_ASPFC</name>
<organism evidence="4 5">
    <name type="scientific">Aspergillus fumigatus (strain CBS 144.89 / FGSC A1163 / CEA10)</name>
    <name type="common">Neosartorya fumigata</name>
    <dbReference type="NCBI Taxonomy" id="451804"/>
    <lineage>
        <taxon>Eukaryota</taxon>
        <taxon>Fungi</taxon>
        <taxon>Dikarya</taxon>
        <taxon>Ascomycota</taxon>
        <taxon>Pezizomycotina</taxon>
        <taxon>Eurotiomycetes</taxon>
        <taxon>Eurotiomycetidae</taxon>
        <taxon>Eurotiales</taxon>
        <taxon>Aspergillaceae</taxon>
        <taxon>Aspergillus</taxon>
        <taxon>Aspergillus subgen. Fumigati</taxon>
    </lineage>
</organism>
<keyword evidence="2 4" id="KW-0378">Hydrolase</keyword>
<dbReference type="PANTHER" id="PTHR43540:SF9">
    <property type="entry name" value="FAMILY HYDROLASE, PUTATIVE (AFU_ORTHOLOGUE AFUA_2G08700)-RELATED"/>
    <property type="match status" value="1"/>
</dbReference>